<reference evidence="1 2" key="1">
    <citation type="submission" date="2023-01" db="EMBL/GenBank/DDBJ databases">
        <title>Novel diversity within Roseofilum (Cyanobacteria; Desertifilaceae) from marine benthic mats with descriptions of four novel species.</title>
        <authorList>
            <person name="Wang Y."/>
            <person name="Berthold D.E."/>
            <person name="Hu J."/>
            <person name="Lefler F.W."/>
            <person name="Laughinghouse H.D. IV."/>
        </authorList>
    </citation>
    <scope>NUCLEOTIDE SEQUENCE [LARGE SCALE GENOMIC DNA]</scope>
    <source>
        <strain evidence="1 2">BLCC-M154</strain>
    </source>
</reference>
<protein>
    <recommendedName>
        <fullName evidence="3">Specificity determinant for HsdM and HsdR</fullName>
    </recommendedName>
</protein>
<comment type="caution">
    <text evidence="1">The sequence shown here is derived from an EMBL/GenBank/DDBJ whole genome shotgun (WGS) entry which is preliminary data.</text>
</comment>
<name>A0ABT7AYU4_9CYAN</name>
<organism evidence="1 2">
    <name type="scientific">Roseofilum acuticapitatum BLCC-M154</name>
    <dbReference type="NCBI Taxonomy" id="3022444"/>
    <lineage>
        <taxon>Bacteria</taxon>
        <taxon>Bacillati</taxon>
        <taxon>Cyanobacteriota</taxon>
        <taxon>Cyanophyceae</taxon>
        <taxon>Desertifilales</taxon>
        <taxon>Desertifilaceae</taxon>
        <taxon>Roseofilum</taxon>
        <taxon>Roseofilum acuticapitatum</taxon>
    </lineage>
</organism>
<keyword evidence="2" id="KW-1185">Reference proteome</keyword>
<evidence type="ECO:0000313" key="1">
    <source>
        <dbReference type="EMBL" id="MDJ1172045.1"/>
    </source>
</evidence>
<dbReference type="RefSeq" id="WP_283755798.1">
    <property type="nucleotide sequence ID" value="NZ_JAQOSP010000138.1"/>
</dbReference>
<dbReference type="Proteomes" id="UP001235303">
    <property type="component" value="Unassembled WGS sequence"/>
</dbReference>
<accession>A0ABT7AYU4</accession>
<gene>
    <name evidence="1" type="ORF">PMG71_21675</name>
</gene>
<proteinExistence type="predicted"/>
<evidence type="ECO:0008006" key="3">
    <source>
        <dbReference type="Google" id="ProtNLM"/>
    </source>
</evidence>
<evidence type="ECO:0000313" key="2">
    <source>
        <dbReference type="Proteomes" id="UP001235303"/>
    </source>
</evidence>
<dbReference type="EMBL" id="JAQOSP010000138">
    <property type="protein sequence ID" value="MDJ1172045.1"/>
    <property type="molecule type" value="Genomic_DNA"/>
</dbReference>
<sequence>MQIPSEIQKIIDRIYLEVEQIEAEATFGLNILRRVMSKFPENAILLQYFAYLNALLFFTTTARQQIQNMVNVFSEANLSLDVIQETGEDLGILLGKAIESKLRVEKIVNFLRELP</sequence>